<evidence type="ECO:0000313" key="2">
    <source>
        <dbReference type="Proteomes" id="UP000578531"/>
    </source>
</evidence>
<dbReference type="Pfam" id="PF07823">
    <property type="entry name" value="CPDase"/>
    <property type="match status" value="1"/>
</dbReference>
<evidence type="ECO:0008006" key="3">
    <source>
        <dbReference type="Google" id="ProtNLM"/>
    </source>
</evidence>
<gene>
    <name evidence="1" type="ORF">HO173_013229</name>
</gene>
<dbReference type="EMBL" id="JACCJC010000134">
    <property type="protein sequence ID" value="KAF6223182.1"/>
    <property type="molecule type" value="Genomic_DNA"/>
</dbReference>
<dbReference type="InterPro" id="IPR009097">
    <property type="entry name" value="Cyclic_Pdiesterase"/>
</dbReference>
<dbReference type="PANTHER" id="PTHR28141:SF1">
    <property type="entry name" value="2',3'-CYCLIC-NUCLEOTIDE 3'-PHOSPHODIESTERASE"/>
    <property type="match status" value="1"/>
</dbReference>
<sequence>MPGCSLWLLPPSDSPIQLILSDLVTTKIPSLFPELHNVVFEPHMTLTSEITLPPDISGNKRAQRWLDDLPLPKKVNVDVCLESLDVGAQYFKKLILSVSKGPLETFAAHVRSTAVENGGMTAATSWVKETWAPHVSLMYADIEVTAQKRQEILQVVAEAGIRIEKQNVLLEDGKGDYSGWTGGRIALVETWKELRDWEVVAARAI</sequence>
<proteinExistence type="predicted"/>
<keyword evidence="2" id="KW-1185">Reference proteome</keyword>
<dbReference type="Proteomes" id="UP000578531">
    <property type="component" value="Unassembled WGS sequence"/>
</dbReference>
<dbReference type="OrthoDB" id="514292at2759"/>
<organism evidence="1 2">
    <name type="scientific">Letharia columbiana</name>
    <dbReference type="NCBI Taxonomy" id="112416"/>
    <lineage>
        <taxon>Eukaryota</taxon>
        <taxon>Fungi</taxon>
        <taxon>Dikarya</taxon>
        <taxon>Ascomycota</taxon>
        <taxon>Pezizomycotina</taxon>
        <taxon>Lecanoromycetes</taxon>
        <taxon>OSLEUM clade</taxon>
        <taxon>Lecanoromycetidae</taxon>
        <taxon>Lecanorales</taxon>
        <taxon>Lecanorineae</taxon>
        <taxon>Parmeliaceae</taxon>
        <taxon>Letharia</taxon>
    </lineage>
</organism>
<dbReference type="Gene3D" id="3.90.1140.10">
    <property type="entry name" value="Cyclic phosphodiesterase"/>
    <property type="match status" value="1"/>
</dbReference>
<protein>
    <recommendedName>
        <fullName evidence="3">2',3'-cyclic-nucleotide 3'-phosphodiesterase</fullName>
    </recommendedName>
</protein>
<dbReference type="GO" id="GO:0009187">
    <property type="term" value="P:cyclic nucleotide metabolic process"/>
    <property type="evidence" value="ECO:0007669"/>
    <property type="project" value="TreeGrafter"/>
</dbReference>
<dbReference type="SUPFAM" id="SSF55144">
    <property type="entry name" value="LigT-like"/>
    <property type="match status" value="1"/>
</dbReference>
<evidence type="ECO:0000313" key="1">
    <source>
        <dbReference type="EMBL" id="KAF6223182.1"/>
    </source>
</evidence>
<comment type="caution">
    <text evidence="1">The sequence shown here is derived from an EMBL/GenBank/DDBJ whole genome shotgun (WGS) entry which is preliminary data.</text>
</comment>
<dbReference type="AlphaFoldDB" id="A0A8H6CGT0"/>
<accession>A0A8H6CGT0</accession>
<reference evidence="1 2" key="1">
    <citation type="journal article" date="2020" name="Genomics">
        <title>Complete, high-quality genomes from long-read metagenomic sequencing of two wolf lichen thalli reveals enigmatic genome architecture.</title>
        <authorList>
            <person name="McKenzie S.K."/>
            <person name="Walston R.F."/>
            <person name="Allen J.L."/>
        </authorList>
    </citation>
    <scope>NUCLEOTIDE SEQUENCE [LARGE SCALE GENOMIC DNA]</scope>
    <source>
        <strain evidence="1">WasteWater2</strain>
    </source>
</reference>
<dbReference type="GO" id="GO:0004113">
    <property type="term" value="F:2',3'-cyclic-nucleotide 3'-phosphodiesterase activity"/>
    <property type="evidence" value="ECO:0007669"/>
    <property type="project" value="TreeGrafter"/>
</dbReference>
<dbReference type="GeneID" id="59294857"/>
<dbReference type="PANTHER" id="PTHR28141">
    <property type="entry name" value="2',3'-CYCLIC-NUCLEOTIDE 3'-PHOSPHODIESTERASE"/>
    <property type="match status" value="1"/>
</dbReference>
<name>A0A8H6CGT0_9LECA</name>
<dbReference type="InterPro" id="IPR012386">
    <property type="entry name" value="Cyclic-nucl_3Pdiesterase"/>
</dbReference>
<dbReference type="RefSeq" id="XP_037158056.1">
    <property type="nucleotide sequence ID" value="XM_037315053.1"/>
</dbReference>